<dbReference type="RefSeq" id="WP_183505341.1">
    <property type="nucleotide sequence ID" value="NZ_BSPG01000007.1"/>
</dbReference>
<dbReference type="Proteomes" id="UP000517759">
    <property type="component" value="Unassembled WGS sequence"/>
</dbReference>
<evidence type="ECO:0000313" key="3">
    <source>
        <dbReference type="Proteomes" id="UP000517759"/>
    </source>
</evidence>
<proteinExistence type="predicted"/>
<evidence type="ECO:0000313" key="1">
    <source>
        <dbReference type="EMBL" id="GLS43823.1"/>
    </source>
</evidence>
<dbReference type="Proteomes" id="UP001156881">
    <property type="component" value="Unassembled WGS sequence"/>
</dbReference>
<accession>A0A7W6ALH5</accession>
<reference evidence="1" key="1">
    <citation type="journal article" date="2014" name="Int. J. Syst. Evol. Microbiol.">
        <title>Complete genome of a new Firmicutes species belonging to the dominant human colonic microbiota ('Ruminococcus bicirculans') reveals two chromosomes and a selective capacity to utilize plant glucans.</title>
        <authorList>
            <consortium name="NISC Comparative Sequencing Program"/>
            <person name="Wegmann U."/>
            <person name="Louis P."/>
            <person name="Goesmann A."/>
            <person name="Henrissat B."/>
            <person name="Duncan S.H."/>
            <person name="Flint H.J."/>
        </authorList>
    </citation>
    <scope>NUCLEOTIDE SEQUENCE</scope>
    <source>
        <strain evidence="1">NBRC 107710</strain>
    </source>
</reference>
<dbReference type="EMBL" id="JACIDN010000004">
    <property type="protein sequence ID" value="MBB3902896.1"/>
    <property type="molecule type" value="Genomic_DNA"/>
</dbReference>
<name>A0A7W6ALH5_9HYPH</name>
<sequence length="74" mass="8360">MKPELIDQHITAMTAASTNLLRQMYDEGLDYSLDVRPADTATMHVSVRDLTPDIEDRIRRCLLGTGMQIAVREV</sequence>
<dbReference type="EMBL" id="BSPG01000007">
    <property type="protein sequence ID" value="GLS43823.1"/>
    <property type="molecule type" value="Genomic_DNA"/>
</dbReference>
<reference evidence="2 3" key="3">
    <citation type="submission" date="2020-08" db="EMBL/GenBank/DDBJ databases">
        <title>Genomic Encyclopedia of Type Strains, Phase IV (KMG-IV): sequencing the most valuable type-strain genomes for metagenomic binning, comparative biology and taxonomic classification.</title>
        <authorList>
            <person name="Goeker M."/>
        </authorList>
    </citation>
    <scope>NUCLEOTIDE SEQUENCE [LARGE SCALE GENOMIC DNA]</scope>
    <source>
        <strain evidence="2 3">DSM 24105</strain>
    </source>
</reference>
<dbReference type="AlphaFoldDB" id="A0A7W6ALH5"/>
<comment type="caution">
    <text evidence="2">The sequence shown here is derived from an EMBL/GenBank/DDBJ whole genome shotgun (WGS) entry which is preliminary data.</text>
</comment>
<keyword evidence="4" id="KW-1185">Reference proteome</keyword>
<evidence type="ECO:0000313" key="2">
    <source>
        <dbReference type="EMBL" id="MBB3902896.1"/>
    </source>
</evidence>
<reference evidence="1" key="4">
    <citation type="submission" date="2023-01" db="EMBL/GenBank/DDBJ databases">
        <title>Draft genome sequence of Methylobacterium brachythecii strain NBRC 107710.</title>
        <authorList>
            <person name="Sun Q."/>
            <person name="Mori K."/>
        </authorList>
    </citation>
    <scope>NUCLEOTIDE SEQUENCE</scope>
    <source>
        <strain evidence="1">NBRC 107710</strain>
    </source>
</reference>
<evidence type="ECO:0000313" key="4">
    <source>
        <dbReference type="Proteomes" id="UP001156881"/>
    </source>
</evidence>
<reference evidence="4" key="2">
    <citation type="journal article" date="2019" name="Int. J. Syst. Evol. Microbiol.">
        <title>The Global Catalogue of Microorganisms (GCM) 10K type strain sequencing project: providing services to taxonomists for standard genome sequencing and annotation.</title>
        <authorList>
            <consortium name="The Broad Institute Genomics Platform"/>
            <consortium name="The Broad Institute Genome Sequencing Center for Infectious Disease"/>
            <person name="Wu L."/>
            <person name="Ma J."/>
        </authorList>
    </citation>
    <scope>NUCLEOTIDE SEQUENCE [LARGE SCALE GENOMIC DNA]</scope>
    <source>
        <strain evidence="4">NBRC 107710</strain>
    </source>
</reference>
<organism evidence="2 3">
    <name type="scientific">Methylobacterium brachythecii</name>
    <dbReference type="NCBI Taxonomy" id="1176177"/>
    <lineage>
        <taxon>Bacteria</taxon>
        <taxon>Pseudomonadati</taxon>
        <taxon>Pseudomonadota</taxon>
        <taxon>Alphaproteobacteria</taxon>
        <taxon>Hyphomicrobiales</taxon>
        <taxon>Methylobacteriaceae</taxon>
        <taxon>Methylobacterium</taxon>
    </lineage>
</organism>
<gene>
    <name evidence="1" type="ORF">GCM10007884_18080</name>
    <name evidence="2" type="ORF">GGR33_002398</name>
</gene>
<protein>
    <submittedName>
        <fullName evidence="2">Uncharacterized protein</fullName>
    </submittedName>
</protein>